<evidence type="ECO:0008006" key="3">
    <source>
        <dbReference type="Google" id="ProtNLM"/>
    </source>
</evidence>
<reference evidence="1 2" key="1">
    <citation type="submission" date="2015-07" db="EMBL/GenBank/DDBJ databases">
        <authorList>
            <person name="Noorani M."/>
        </authorList>
    </citation>
    <scope>NUCLEOTIDE SEQUENCE [LARGE SCALE GENOMIC DNA]</scope>
    <source>
        <strain evidence="1 2">KCTC 42284</strain>
    </source>
</reference>
<protein>
    <recommendedName>
        <fullName evidence="3">Uracil-DNA glycosylase-like domain-containing protein</fullName>
    </recommendedName>
</protein>
<dbReference type="Proteomes" id="UP000066624">
    <property type="component" value="Chromosome"/>
</dbReference>
<dbReference type="KEGG" id="wma:WM2015_2849"/>
<name>A0A0K0Y015_9GAMM</name>
<dbReference type="AlphaFoldDB" id="A0A0K0Y015"/>
<sequence length="215" mass="23912">MAMEGRDFAKSRKLMVVGRAVNSWGDGLTVSELRNRSTWGDFADSIHECAGDCKMAWVAQSAGQSDGYNTYSSAFWRVVKLVSKDLGVWGEEDEGHWSSRLVWSNLYKLSPQAGGNPSNKLCELQEPGCIELLRQELIEYAPERALFLTGMNWAWPFMKGLGGRLQAMPGLVEARGSIELPAKWASIPFVVASYPQGKDESSWVEQVLEAFQIVD</sequence>
<evidence type="ECO:0000313" key="2">
    <source>
        <dbReference type="Proteomes" id="UP000066624"/>
    </source>
</evidence>
<accession>A0A0K0Y015</accession>
<proteinExistence type="predicted"/>
<dbReference type="EMBL" id="CP012154">
    <property type="protein sequence ID" value="AKS43206.1"/>
    <property type="molecule type" value="Genomic_DNA"/>
</dbReference>
<gene>
    <name evidence="1" type="ORF">WM2015_2849</name>
</gene>
<organism evidence="1 2">
    <name type="scientific">Wenzhouxiangella marina</name>
    <dbReference type="NCBI Taxonomy" id="1579979"/>
    <lineage>
        <taxon>Bacteria</taxon>
        <taxon>Pseudomonadati</taxon>
        <taxon>Pseudomonadota</taxon>
        <taxon>Gammaproteobacteria</taxon>
        <taxon>Chromatiales</taxon>
        <taxon>Wenzhouxiangellaceae</taxon>
        <taxon>Wenzhouxiangella</taxon>
    </lineage>
</organism>
<keyword evidence="2" id="KW-1185">Reference proteome</keyword>
<evidence type="ECO:0000313" key="1">
    <source>
        <dbReference type="EMBL" id="AKS43206.1"/>
    </source>
</evidence>